<dbReference type="PANTHER" id="PTHR47573:SF1">
    <property type="entry name" value="PROTEIN AF-9 HOMOLOG"/>
    <property type="match status" value="1"/>
</dbReference>
<dbReference type="PROSITE" id="PS51037">
    <property type="entry name" value="YEATS"/>
    <property type="match status" value="1"/>
</dbReference>
<accession>A0ABP0UJE3</accession>
<proteinExistence type="predicted"/>
<sequence>MKNFAAAQQEPGSARDQKGAAAMASSSPASSSLHAPYQAHKKQLPSGSSTTTSGASSSLAGGAGGSGSAGAVTTASSKRKRRLTDLTPEEINEIVALRGKMPQAVVGKKFGIEQTEVSAIQRLQRAKTARLLDDHEKKNPVKRVKGVELTVPIAYGTISFWLGKKAEEFKSHKWTVYVRGANNEDLGVVIKRVVFQLHPSFSNPTRTVEGPPFELSEAGWGEFEIGITIFFQSDVAEKPLELFHHLKLYPEDESGPQTTKKPVVVESYDEIVFSEPSEALYARISNHPAVVLSGLPSSIPAPSAAGVDDSSERKKGDTKEHPLGQWFLKHSEIEELSILTAARQQVHAQIAKLKRELSAHESEALRLKSSTSH</sequence>
<evidence type="ECO:0000256" key="2">
    <source>
        <dbReference type="ARBA" id="ARBA00023163"/>
    </source>
</evidence>
<evidence type="ECO:0000313" key="9">
    <source>
        <dbReference type="Proteomes" id="UP001497512"/>
    </source>
</evidence>
<evidence type="ECO:0000256" key="4">
    <source>
        <dbReference type="PROSITE-ProRule" id="PRU00376"/>
    </source>
</evidence>
<evidence type="ECO:0000256" key="3">
    <source>
        <dbReference type="ARBA" id="ARBA00023242"/>
    </source>
</evidence>
<organism evidence="8 9">
    <name type="scientific">Sphagnum troendelagicum</name>
    <dbReference type="NCBI Taxonomy" id="128251"/>
    <lineage>
        <taxon>Eukaryota</taxon>
        <taxon>Viridiplantae</taxon>
        <taxon>Streptophyta</taxon>
        <taxon>Embryophyta</taxon>
        <taxon>Bryophyta</taxon>
        <taxon>Sphagnophytina</taxon>
        <taxon>Sphagnopsida</taxon>
        <taxon>Sphagnales</taxon>
        <taxon>Sphagnaceae</taxon>
        <taxon>Sphagnum</taxon>
    </lineage>
</organism>
<dbReference type="InterPro" id="IPR038704">
    <property type="entry name" value="YEAST_sf"/>
</dbReference>
<feature type="region of interest" description="Disordered" evidence="6">
    <location>
        <begin position="1"/>
        <end position="84"/>
    </location>
</feature>
<comment type="subcellular location">
    <subcellularLocation>
        <location evidence="4">Nucleus</location>
    </subcellularLocation>
</comment>
<keyword evidence="5" id="KW-0175">Coiled coil</keyword>
<evidence type="ECO:0000256" key="6">
    <source>
        <dbReference type="SAM" id="MobiDB-lite"/>
    </source>
</evidence>
<dbReference type="Proteomes" id="UP001497512">
    <property type="component" value="Chromosome 4"/>
</dbReference>
<feature type="compositionally biased region" description="Basic and acidic residues" evidence="6">
    <location>
        <begin position="310"/>
        <end position="321"/>
    </location>
</feature>
<evidence type="ECO:0000256" key="5">
    <source>
        <dbReference type="SAM" id="Coils"/>
    </source>
</evidence>
<evidence type="ECO:0000256" key="1">
    <source>
        <dbReference type="ARBA" id="ARBA00023015"/>
    </source>
</evidence>
<feature type="domain" description="YEATS" evidence="7">
    <location>
        <begin position="143"/>
        <end position="287"/>
    </location>
</feature>
<name>A0ABP0UJE3_9BRYO</name>
<feature type="compositionally biased region" description="Low complexity" evidence="6">
    <location>
        <begin position="20"/>
        <end position="35"/>
    </location>
</feature>
<dbReference type="Gene3D" id="2.60.40.1970">
    <property type="entry name" value="YEATS domain"/>
    <property type="match status" value="1"/>
</dbReference>
<keyword evidence="2" id="KW-0804">Transcription</keyword>
<feature type="compositionally biased region" description="Low complexity" evidence="6">
    <location>
        <begin position="46"/>
        <end position="60"/>
    </location>
</feature>
<dbReference type="Pfam" id="PF03366">
    <property type="entry name" value="YEATS"/>
    <property type="match status" value="1"/>
</dbReference>
<dbReference type="InterPro" id="IPR055129">
    <property type="entry name" value="YEATS_dom"/>
</dbReference>
<keyword evidence="9" id="KW-1185">Reference proteome</keyword>
<evidence type="ECO:0000259" key="7">
    <source>
        <dbReference type="PROSITE" id="PS51037"/>
    </source>
</evidence>
<dbReference type="CDD" id="cd16910">
    <property type="entry name" value="YEATS_TFIID14_like"/>
    <property type="match status" value="1"/>
</dbReference>
<dbReference type="PANTHER" id="PTHR47573">
    <property type="entry name" value="PROTEIN AF-9 HOMOLOG"/>
    <property type="match status" value="1"/>
</dbReference>
<feature type="coiled-coil region" evidence="5">
    <location>
        <begin position="336"/>
        <end position="370"/>
    </location>
</feature>
<keyword evidence="3 4" id="KW-0539">Nucleus</keyword>
<protein>
    <recommendedName>
        <fullName evidence="7">YEATS domain-containing protein</fullName>
    </recommendedName>
</protein>
<gene>
    <name evidence="8" type="ORF">CSSPTR1EN2_LOCUS16610</name>
</gene>
<keyword evidence="1" id="KW-0805">Transcription regulation</keyword>
<reference evidence="8" key="1">
    <citation type="submission" date="2024-02" db="EMBL/GenBank/DDBJ databases">
        <authorList>
            <consortium name="ELIXIR-Norway"/>
            <consortium name="Elixir Norway"/>
        </authorList>
    </citation>
    <scope>NUCLEOTIDE SEQUENCE</scope>
</reference>
<dbReference type="InterPro" id="IPR005033">
    <property type="entry name" value="YEATS"/>
</dbReference>
<feature type="region of interest" description="Disordered" evidence="6">
    <location>
        <begin position="301"/>
        <end position="321"/>
    </location>
</feature>
<dbReference type="EMBL" id="OZ019896">
    <property type="protein sequence ID" value="CAK9222994.1"/>
    <property type="molecule type" value="Genomic_DNA"/>
</dbReference>
<evidence type="ECO:0000313" key="8">
    <source>
        <dbReference type="EMBL" id="CAK9222994.1"/>
    </source>
</evidence>